<feature type="chain" id="PRO_5044075965" description="Novel toxin 16 domain-containing protein" evidence="1">
    <location>
        <begin position="24"/>
        <end position="124"/>
    </location>
</feature>
<name>A0A3A8HT37_9BACT</name>
<reference evidence="3 4" key="1">
    <citation type="submission" date="2020-05" db="EMBL/GenBank/DDBJ databases">
        <authorList>
            <person name="Whitworth D."/>
        </authorList>
    </citation>
    <scope>NUCLEOTIDE SEQUENCE [LARGE SCALE GENOMIC DNA]</scope>
    <source>
        <strain evidence="3 4">AB043B</strain>
    </source>
</reference>
<dbReference type="Proteomes" id="UP000563426">
    <property type="component" value="Unassembled WGS sequence"/>
</dbReference>
<accession>A0A3A8HT37</accession>
<dbReference type="InterPro" id="IPR029118">
    <property type="entry name" value="Ntox16"/>
</dbReference>
<evidence type="ECO:0000256" key="1">
    <source>
        <dbReference type="SAM" id="SignalP"/>
    </source>
</evidence>
<dbReference type="AlphaFoldDB" id="A0A3A8HT37"/>
<feature type="domain" description="Novel toxin 16" evidence="2">
    <location>
        <begin position="31"/>
        <end position="111"/>
    </location>
</feature>
<feature type="signal peptide" evidence="1">
    <location>
        <begin position="1"/>
        <end position="23"/>
    </location>
</feature>
<dbReference type="Pfam" id="PF15523">
    <property type="entry name" value="Ntox16"/>
    <property type="match status" value="1"/>
</dbReference>
<dbReference type="RefSeq" id="WP_120527738.1">
    <property type="nucleotide sequence ID" value="NZ_JABFJV010000055.1"/>
</dbReference>
<evidence type="ECO:0000313" key="4">
    <source>
        <dbReference type="Proteomes" id="UP000563426"/>
    </source>
</evidence>
<keyword evidence="1" id="KW-0732">Signal</keyword>
<comment type="caution">
    <text evidence="3">The sequence shown here is derived from an EMBL/GenBank/DDBJ whole genome shotgun (WGS) entry which is preliminary data.</text>
</comment>
<dbReference type="EMBL" id="JABFJV010000055">
    <property type="protein sequence ID" value="NOK34016.1"/>
    <property type="molecule type" value="Genomic_DNA"/>
</dbReference>
<evidence type="ECO:0000313" key="3">
    <source>
        <dbReference type="EMBL" id="NOK34016.1"/>
    </source>
</evidence>
<sequence length="124" mass="13893">MKGSSWMPAAVTLLLLVAPHGRAEEAELPPPGDCTKDVWRDLSKAVGTACKTQSMNCDETMSCTDLTIRWNRFERCIEARRTLMSRCFRGGDLAHKNALATYERGQAECTKLIRVRCSPNEQCK</sequence>
<dbReference type="OrthoDB" id="5513454at2"/>
<gene>
    <name evidence="3" type="ORF">HMI49_12505</name>
</gene>
<proteinExistence type="predicted"/>
<protein>
    <recommendedName>
        <fullName evidence="2">Novel toxin 16 domain-containing protein</fullName>
    </recommendedName>
</protein>
<organism evidence="3 4">
    <name type="scientific">Corallococcus exercitus</name>
    <dbReference type="NCBI Taxonomy" id="2316736"/>
    <lineage>
        <taxon>Bacteria</taxon>
        <taxon>Pseudomonadati</taxon>
        <taxon>Myxococcota</taxon>
        <taxon>Myxococcia</taxon>
        <taxon>Myxococcales</taxon>
        <taxon>Cystobacterineae</taxon>
        <taxon>Myxococcaceae</taxon>
        <taxon>Corallococcus</taxon>
    </lineage>
</organism>
<keyword evidence="4" id="KW-1185">Reference proteome</keyword>
<evidence type="ECO:0000259" key="2">
    <source>
        <dbReference type="Pfam" id="PF15523"/>
    </source>
</evidence>